<feature type="domain" description="Septin-type G" evidence="10">
    <location>
        <begin position="51"/>
        <end position="324"/>
    </location>
</feature>
<keyword evidence="12" id="KW-1185">Reference proteome</keyword>
<evidence type="ECO:0000256" key="4">
    <source>
        <dbReference type="ARBA" id="ARBA00023054"/>
    </source>
</evidence>
<evidence type="ECO:0000256" key="1">
    <source>
        <dbReference type="ARBA" id="ARBA00004626"/>
    </source>
</evidence>
<evidence type="ECO:0000256" key="2">
    <source>
        <dbReference type="ARBA" id="ARBA00022618"/>
    </source>
</evidence>
<feature type="region of interest" description="Disordered" evidence="9">
    <location>
        <begin position="386"/>
        <end position="417"/>
    </location>
</feature>
<dbReference type="SUPFAM" id="SSF52540">
    <property type="entry name" value="P-loop containing nucleoside triphosphate hydrolases"/>
    <property type="match status" value="1"/>
</dbReference>
<protein>
    <recommendedName>
        <fullName evidence="7">Septin</fullName>
    </recommendedName>
</protein>
<dbReference type="GO" id="GO:0032154">
    <property type="term" value="C:cleavage furrow"/>
    <property type="evidence" value="ECO:0007669"/>
    <property type="project" value="UniProtKB-SubCell"/>
</dbReference>
<keyword evidence="2" id="KW-0132">Cell division</keyword>
<dbReference type="Proteomes" id="UP000678499">
    <property type="component" value="Unassembled WGS sequence"/>
</dbReference>
<dbReference type="GO" id="GO:0005525">
    <property type="term" value="F:GTP binding"/>
    <property type="evidence" value="ECO:0007669"/>
    <property type="project" value="UniProtKB-UniRule"/>
</dbReference>
<name>A0A7R9BXL4_9CRUS</name>
<dbReference type="AlphaFoldDB" id="A0A7R9BXL4"/>
<keyword evidence="6" id="KW-0131">Cell cycle</keyword>
<evidence type="ECO:0000313" key="11">
    <source>
        <dbReference type="EMBL" id="CAD7282346.1"/>
    </source>
</evidence>
<organism evidence="11">
    <name type="scientific">Notodromas monacha</name>
    <dbReference type="NCBI Taxonomy" id="399045"/>
    <lineage>
        <taxon>Eukaryota</taxon>
        <taxon>Metazoa</taxon>
        <taxon>Ecdysozoa</taxon>
        <taxon>Arthropoda</taxon>
        <taxon>Crustacea</taxon>
        <taxon>Oligostraca</taxon>
        <taxon>Ostracoda</taxon>
        <taxon>Podocopa</taxon>
        <taxon>Podocopida</taxon>
        <taxon>Cypridocopina</taxon>
        <taxon>Cypridoidea</taxon>
        <taxon>Cyprididae</taxon>
        <taxon>Notodromas</taxon>
    </lineage>
</organism>
<keyword evidence="4" id="KW-0175">Coiled coil</keyword>
<dbReference type="FunFam" id="3.40.50.300:FF:000162">
    <property type="entry name" value="septin-7 isoform X1"/>
    <property type="match status" value="1"/>
</dbReference>
<dbReference type="CDD" id="cd01850">
    <property type="entry name" value="CDC_Septin"/>
    <property type="match status" value="1"/>
</dbReference>
<evidence type="ECO:0000256" key="8">
    <source>
        <dbReference type="RuleBase" id="RU004560"/>
    </source>
</evidence>
<dbReference type="Gene3D" id="3.40.50.300">
    <property type="entry name" value="P-loop containing nucleotide triphosphate hydrolases"/>
    <property type="match status" value="1"/>
</dbReference>
<dbReference type="EMBL" id="CAJPEX010003735">
    <property type="protein sequence ID" value="CAG0922498.1"/>
    <property type="molecule type" value="Genomic_DNA"/>
</dbReference>
<dbReference type="PROSITE" id="PS51719">
    <property type="entry name" value="G_SEPTIN"/>
    <property type="match status" value="1"/>
</dbReference>
<dbReference type="InterPro" id="IPR016491">
    <property type="entry name" value="Septin"/>
</dbReference>
<dbReference type="InterPro" id="IPR030379">
    <property type="entry name" value="G_SEPTIN_dom"/>
</dbReference>
<dbReference type="PANTHER" id="PTHR18884">
    <property type="entry name" value="SEPTIN"/>
    <property type="match status" value="1"/>
</dbReference>
<evidence type="ECO:0000256" key="5">
    <source>
        <dbReference type="ARBA" id="ARBA00023134"/>
    </source>
</evidence>
<evidence type="ECO:0000256" key="7">
    <source>
        <dbReference type="PIRNR" id="PIRNR006698"/>
    </source>
</evidence>
<dbReference type="GO" id="GO:0005856">
    <property type="term" value="C:cytoskeleton"/>
    <property type="evidence" value="ECO:0007669"/>
    <property type="project" value="UniProtKB-ARBA"/>
</dbReference>
<proteinExistence type="inferred from homology"/>
<evidence type="ECO:0000313" key="12">
    <source>
        <dbReference type="Proteomes" id="UP000678499"/>
    </source>
</evidence>
<accession>A0A7R9BXL4</accession>
<dbReference type="InterPro" id="IPR027417">
    <property type="entry name" value="P-loop_NTPase"/>
</dbReference>
<evidence type="ECO:0000256" key="9">
    <source>
        <dbReference type="SAM" id="MobiDB-lite"/>
    </source>
</evidence>
<comment type="similarity">
    <text evidence="7 8">Belongs to the TRAFAC class TrmE-Era-EngA-EngB-Septin-like GTPase superfamily. Septin GTPase family.</text>
</comment>
<evidence type="ECO:0000256" key="6">
    <source>
        <dbReference type="ARBA" id="ARBA00023306"/>
    </source>
</evidence>
<dbReference type="PIRSF" id="PIRSF006698">
    <property type="entry name" value="Septin"/>
    <property type="match status" value="1"/>
</dbReference>
<evidence type="ECO:0000259" key="10">
    <source>
        <dbReference type="PROSITE" id="PS51719"/>
    </source>
</evidence>
<feature type="compositionally biased region" description="Low complexity" evidence="9">
    <location>
        <begin position="397"/>
        <end position="408"/>
    </location>
</feature>
<evidence type="ECO:0000256" key="3">
    <source>
        <dbReference type="ARBA" id="ARBA00022741"/>
    </source>
</evidence>
<keyword evidence="3 8" id="KW-0547">Nucleotide-binding</keyword>
<keyword evidence="5 8" id="KW-0342">GTP-binding</keyword>
<sequence length="417" mass="47531">MRDFPARFDDLPETKLDATDHFMDRFHHHLKEGEIGFATLPDQVHRKSVKKGFDFTMMVCGESGLGKSTMINSLFLSELYHGRRQQYVQEKINQTVQIETKGIEIEEKGVKLRLTVVDTPGFGDALNCETHWKTIDDFLCSKFMEYYSAESGLNRKCIQDNRVHCCLYFIPPYGHGLREMDINLMKHLQDRVNVIPIISKADTLTRNEVNKLKARIRSDIQTHDIKVYQLPELDSDEDETVRTEDAEIKAAWPFAVVASTQILEVRGQKIHGRLYPWGVVDVEDPEHSDFLKIRKMLIATHMQDLKEVTHDILYEQFRAQLLSSFSNGSGFGNKPKLPVLIPNALKLQSPSLDSGRVTPDVALCQKDEEIRKMQEMLAKMQEQLRMAGKDPSLTAASSPSGSRFSRSSVDCDSVINV</sequence>
<dbReference type="EMBL" id="OA885772">
    <property type="protein sequence ID" value="CAD7282346.1"/>
    <property type="molecule type" value="Genomic_DNA"/>
</dbReference>
<comment type="subcellular location">
    <subcellularLocation>
        <location evidence="1">Cleavage furrow</location>
    </subcellularLocation>
</comment>
<reference evidence="11" key="1">
    <citation type="submission" date="2020-11" db="EMBL/GenBank/DDBJ databases">
        <authorList>
            <person name="Tran Van P."/>
        </authorList>
    </citation>
    <scope>NUCLEOTIDE SEQUENCE</scope>
</reference>
<dbReference type="OrthoDB" id="416553at2759"/>
<dbReference type="GO" id="GO:0051301">
    <property type="term" value="P:cell division"/>
    <property type="evidence" value="ECO:0007669"/>
    <property type="project" value="UniProtKB-KW"/>
</dbReference>
<dbReference type="Pfam" id="PF00735">
    <property type="entry name" value="Septin"/>
    <property type="match status" value="1"/>
</dbReference>
<gene>
    <name evidence="11" type="ORF">NMOB1V02_LOCUS9971</name>
</gene>